<comment type="caution">
    <text evidence="2">The sequence shown here is derived from an EMBL/GenBank/DDBJ whole genome shotgun (WGS) entry which is preliminary data.</text>
</comment>
<protein>
    <recommendedName>
        <fullName evidence="1">Retrovirus-related Pol polyprotein from transposon TNT 1-94-like beta-barrel domain-containing protein</fullName>
    </recommendedName>
</protein>
<dbReference type="EMBL" id="VDEP01000270">
    <property type="protein sequence ID" value="KAA1117074.1"/>
    <property type="molecule type" value="Genomic_DNA"/>
</dbReference>
<dbReference type="Pfam" id="PF22936">
    <property type="entry name" value="Pol_BBD"/>
    <property type="match status" value="1"/>
</dbReference>
<feature type="domain" description="Retrovirus-related Pol polyprotein from transposon TNT 1-94-like beta-barrel" evidence="1">
    <location>
        <begin position="292"/>
        <end position="367"/>
    </location>
</feature>
<gene>
    <name evidence="2" type="ORF">PGT21_050181</name>
    <name evidence="3" type="ORF">PGTUg99_050122</name>
</gene>
<evidence type="ECO:0000313" key="2">
    <source>
        <dbReference type="EMBL" id="KAA1097958.1"/>
    </source>
</evidence>
<accession>A0A5B0PC83</accession>
<dbReference type="OrthoDB" id="2504515at2759"/>
<evidence type="ECO:0000313" key="3">
    <source>
        <dbReference type="EMBL" id="KAA1117074.1"/>
    </source>
</evidence>
<dbReference type="InterPro" id="IPR054722">
    <property type="entry name" value="PolX-like_BBD"/>
</dbReference>
<dbReference type="AlphaFoldDB" id="A0A5B0PC83"/>
<dbReference type="Proteomes" id="UP000324748">
    <property type="component" value="Unassembled WGS sequence"/>
</dbReference>
<dbReference type="EMBL" id="VSWC01000066">
    <property type="protein sequence ID" value="KAA1097958.1"/>
    <property type="molecule type" value="Genomic_DNA"/>
</dbReference>
<name>A0A5B0PC83_PUCGR</name>
<evidence type="ECO:0000313" key="4">
    <source>
        <dbReference type="Proteomes" id="UP000324748"/>
    </source>
</evidence>
<organism evidence="2 4">
    <name type="scientific">Puccinia graminis f. sp. tritici</name>
    <dbReference type="NCBI Taxonomy" id="56615"/>
    <lineage>
        <taxon>Eukaryota</taxon>
        <taxon>Fungi</taxon>
        <taxon>Dikarya</taxon>
        <taxon>Basidiomycota</taxon>
        <taxon>Pucciniomycotina</taxon>
        <taxon>Pucciniomycetes</taxon>
        <taxon>Pucciniales</taxon>
        <taxon>Pucciniaceae</taxon>
        <taxon>Puccinia</taxon>
    </lineage>
</organism>
<evidence type="ECO:0000313" key="5">
    <source>
        <dbReference type="Proteomes" id="UP000325313"/>
    </source>
</evidence>
<reference evidence="4 5" key="1">
    <citation type="submission" date="2019-05" db="EMBL/GenBank/DDBJ databases">
        <title>Emergence of the Ug99 lineage of the wheat stem rust pathogen through somatic hybridization.</title>
        <authorList>
            <person name="Li F."/>
            <person name="Upadhyaya N.M."/>
            <person name="Sperschneider J."/>
            <person name="Matny O."/>
            <person name="Nguyen-Phuc H."/>
            <person name="Mago R."/>
            <person name="Raley C."/>
            <person name="Miller M.E."/>
            <person name="Silverstein K.A.T."/>
            <person name="Henningsen E."/>
            <person name="Hirsch C.D."/>
            <person name="Visser B."/>
            <person name="Pretorius Z.A."/>
            <person name="Steffenson B.J."/>
            <person name="Schwessinger B."/>
            <person name="Dodds P.N."/>
            <person name="Figueroa M."/>
        </authorList>
    </citation>
    <scope>NUCLEOTIDE SEQUENCE [LARGE SCALE GENOMIC DNA]</scope>
    <source>
        <strain evidence="2">21-0</strain>
        <strain evidence="3 5">Ug99</strain>
    </source>
</reference>
<dbReference type="Proteomes" id="UP000325313">
    <property type="component" value="Unassembled WGS sequence"/>
</dbReference>
<sequence>MAEKSIHHLPLLSKVNFQNWKNIMFSYCLERNLDDHLLSDLVKEEKDAVAKISLQDKKAAAAGILGRNLGVENYAKFITEDNRKQPHLIWSALINHFQSDTSQNHAVVYRDFLNIKFTSTLEQFITDVDVGISNLRSVGIKIVKMEKATIDETLLAEYIVNLLPQKFENSKEIITTKRPLDIDLVRSYLNSKQLSTAGTPSNSVDPVVKSESAMKTTTAWCDNGQHNENAHHSKANCFQLHPEKAPESWKRRQSASKKKANVVISDNNVSGVYGCIINSQALSVFKDTSLVFLDSCCSDHMFPDKRFFSEYEDIGSSVSVASGQSLPALGRGLVYMKSDDNNTFAVKALHVPGLTHALLSLARLSLNNCDLVRQPGSPSMFVVKDTAKNLTLFNAEINNNIYVCKTALVLPQDVPGIQVEKH</sequence>
<evidence type="ECO:0000259" key="1">
    <source>
        <dbReference type="Pfam" id="PF22936"/>
    </source>
</evidence>
<proteinExistence type="predicted"/>
<dbReference type="Pfam" id="PF14223">
    <property type="entry name" value="Retrotran_gag_2"/>
    <property type="match status" value="1"/>
</dbReference>
<keyword evidence="4" id="KW-1185">Reference proteome</keyword>